<dbReference type="EMBL" id="AE005174">
    <property type="protein sequence ID" value="AAG55461.1"/>
    <property type="molecule type" value="Genomic_DNA"/>
</dbReference>
<gene>
    <name evidence="1" type="ordered locus">Z1328</name>
</gene>
<name>Q8XD71_ECO57</name>
<dbReference type="KEGG" id="ece:Z1328"/>
<dbReference type="PIR" id="A85625">
    <property type="entry name" value="A85625"/>
</dbReference>
<dbReference type="PIR" id="E90761">
    <property type="entry name" value="E90761"/>
</dbReference>
<accession>Q8XD71</accession>
<reference evidence="1 2" key="1">
    <citation type="journal article" date="2001" name="Nature">
        <title>Genome sequence of enterohaemorrhagic Escherichia coli O157:H7.</title>
        <authorList>
            <person name="Perna N.T."/>
            <person name="Plunkett G.III."/>
            <person name="Burland V."/>
            <person name="Mau B."/>
            <person name="Glasner J.D."/>
            <person name="Rose D.J."/>
            <person name="Mayhew G.F."/>
            <person name="Evans P.S."/>
            <person name="Gregor J."/>
            <person name="Kirkpatrick H.A."/>
            <person name="Posfai G."/>
            <person name="Hackett J."/>
            <person name="Klink S."/>
            <person name="Boutin A."/>
            <person name="Shao Y."/>
            <person name="Miller L."/>
            <person name="Grotbeck E.J."/>
            <person name="Davis N.W."/>
            <person name="Lim A."/>
            <person name="Dimalanta E."/>
            <person name="Potamousis K."/>
            <person name="Apodaca J."/>
            <person name="Anantharaman T.S."/>
            <person name="Lin J."/>
            <person name="Yen G."/>
            <person name="Schwartz D.C."/>
            <person name="Welch R.A."/>
            <person name="Blattner F.R."/>
        </authorList>
    </citation>
    <scope>NUCLEOTIDE SEQUENCE [LARGE SCALE GENOMIC DNA]</scope>
    <source>
        <strain evidence="2">O157:H7 / EDL933 / ATCC 700927 / EHEC</strain>
    </source>
</reference>
<proteinExistence type="predicted"/>
<organism evidence="1 2">
    <name type="scientific">Escherichia coli O157:H7</name>
    <dbReference type="NCBI Taxonomy" id="83334"/>
    <lineage>
        <taxon>Bacteria</taxon>
        <taxon>Pseudomonadati</taxon>
        <taxon>Pseudomonadota</taxon>
        <taxon>Gammaproteobacteria</taxon>
        <taxon>Enterobacterales</taxon>
        <taxon>Enterobacteriaceae</taxon>
        <taxon>Escherichia</taxon>
    </lineage>
</organism>
<sequence length="85" mass="9552">MSGARPHVAACWSPFLIQPLMEDKMPNKPCPACNALSGFLEKGGYYIFNCPEHVEFHISKLDSIITKPNQYQSDLLNKELNAARD</sequence>
<protein>
    <submittedName>
        <fullName evidence="1">Uncharacterized protein</fullName>
    </submittedName>
</protein>
<evidence type="ECO:0000313" key="2">
    <source>
        <dbReference type="Proteomes" id="UP000002519"/>
    </source>
</evidence>
<evidence type="ECO:0000313" key="1">
    <source>
        <dbReference type="EMBL" id="AAG55461.1"/>
    </source>
</evidence>
<dbReference type="Proteomes" id="UP000002519">
    <property type="component" value="Chromosome"/>
</dbReference>
<dbReference type="AlphaFoldDB" id="Q8XD71"/>